<dbReference type="EMBL" id="JAAMPC010000002">
    <property type="protein sequence ID" value="KAG2328293.1"/>
    <property type="molecule type" value="Genomic_DNA"/>
</dbReference>
<protein>
    <submittedName>
        <fullName evidence="2">Uncharacterized protein</fullName>
    </submittedName>
</protein>
<accession>A0A8X7WCH3</accession>
<sequence length="263" mass="27474">MTFPGSLYRWNFIAGTHPAPSEGESTILRAQQLPLDRRQVNFLFAPYFSISISESGNNLCTQVNRSCSFSSGIPWAGHRSKDSALRGLFQGGEAGACSLYFHGAGPRLGAPTYFGLLIIMSKRSASSVPSAADRARSRRRMDSPISGSGSSSDPREESDCDLLALAPISFVSTDLPQPGAGACDQHGEAGAGASIEPGAGASRRAALAPVPAGERRPAPVPARAKPSPGARAGERRPAPVPAGERRRRPRLGVAAPAGVRATM</sequence>
<dbReference type="Proteomes" id="UP000886595">
    <property type="component" value="Unassembled WGS sequence"/>
</dbReference>
<feature type="region of interest" description="Disordered" evidence="1">
    <location>
        <begin position="177"/>
        <end position="263"/>
    </location>
</feature>
<reference evidence="2 3" key="1">
    <citation type="submission" date="2020-02" db="EMBL/GenBank/DDBJ databases">
        <authorList>
            <person name="Ma Q."/>
            <person name="Huang Y."/>
            <person name="Song X."/>
            <person name="Pei D."/>
        </authorList>
    </citation>
    <scope>NUCLEOTIDE SEQUENCE [LARGE SCALE GENOMIC DNA]</scope>
    <source>
        <strain evidence="2">Sxm20200214</strain>
        <tissue evidence="2">Leaf</tissue>
    </source>
</reference>
<organism evidence="2 3">
    <name type="scientific">Brassica carinata</name>
    <name type="common">Ethiopian mustard</name>
    <name type="synonym">Abyssinian cabbage</name>
    <dbReference type="NCBI Taxonomy" id="52824"/>
    <lineage>
        <taxon>Eukaryota</taxon>
        <taxon>Viridiplantae</taxon>
        <taxon>Streptophyta</taxon>
        <taxon>Embryophyta</taxon>
        <taxon>Tracheophyta</taxon>
        <taxon>Spermatophyta</taxon>
        <taxon>Magnoliopsida</taxon>
        <taxon>eudicotyledons</taxon>
        <taxon>Gunneridae</taxon>
        <taxon>Pentapetalae</taxon>
        <taxon>rosids</taxon>
        <taxon>malvids</taxon>
        <taxon>Brassicales</taxon>
        <taxon>Brassicaceae</taxon>
        <taxon>Brassiceae</taxon>
        <taxon>Brassica</taxon>
    </lineage>
</organism>
<comment type="caution">
    <text evidence="2">The sequence shown here is derived from an EMBL/GenBank/DDBJ whole genome shotgun (WGS) entry which is preliminary data.</text>
</comment>
<evidence type="ECO:0000313" key="3">
    <source>
        <dbReference type="Proteomes" id="UP000886595"/>
    </source>
</evidence>
<gene>
    <name evidence="2" type="ORF">Bca52824_011021</name>
</gene>
<feature type="region of interest" description="Disordered" evidence="1">
    <location>
        <begin position="128"/>
        <end position="158"/>
    </location>
</feature>
<evidence type="ECO:0000256" key="1">
    <source>
        <dbReference type="SAM" id="MobiDB-lite"/>
    </source>
</evidence>
<dbReference type="AlphaFoldDB" id="A0A8X7WCH3"/>
<evidence type="ECO:0000313" key="2">
    <source>
        <dbReference type="EMBL" id="KAG2328293.1"/>
    </source>
</evidence>
<name>A0A8X7WCH3_BRACI</name>
<feature type="compositionally biased region" description="Low complexity" evidence="1">
    <location>
        <begin position="143"/>
        <end position="152"/>
    </location>
</feature>
<proteinExistence type="predicted"/>
<keyword evidence="3" id="KW-1185">Reference proteome</keyword>